<evidence type="ECO:0000256" key="5">
    <source>
        <dbReference type="PROSITE-ProRule" id="PRU01240"/>
    </source>
</evidence>
<dbReference type="NCBIfam" id="TIGR04183">
    <property type="entry name" value="Por_Secre_tail"/>
    <property type="match status" value="1"/>
</dbReference>
<dbReference type="InterPro" id="IPR023828">
    <property type="entry name" value="Peptidase_S8_Ser-AS"/>
</dbReference>
<keyword evidence="4 5" id="KW-0720">Serine protease</keyword>
<dbReference type="PRINTS" id="PR00723">
    <property type="entry name" value="SUBTILISIN"/>
</dbReference>
<evidence type="ECO:0000256" key="6">
    <source>
        <dbReference type="SAM" id="SignalP"/>
    </source>
</evidence>
<dbReference type="PANTHER" id="PTHR43806:SF67">
    <property type="entry name" value="EGF-LIKE DOMAIN-CONTAINING PROTEIN"/>
    <property type="match status" value="1"/>
</dbReference>
<keyword evidence="2 5" id="KW-0645">Protease</keyword>
<dbReference type="InterPro" id="IPR026444">
    <property type="entry name" value="Secre_tail"/>
</dbReference>
<feature type="chain" id="PRO_5045301142" evidence="6">
    <location>
        <begin position="21"/>
        <end position="557"/>
    </location>
</feature>
<organism evidence="9 10">
    <name type="scientific">Pontibacter toksunensis</name>
    <dbReference type="NCBI Taxonomy" id="1332631"/>
    <lineage>
        <taxon>Bacteria</taxon>
        <taxon>Pseudomonadati</taxon>
        <taxon>Bacteroidota</taxon>
        <taxon>Cytophagia</taxon>
        <taxon>Cytophagales</taxon>
        <taxon>Hymenobacteraceae</taxon>
        <taxon>Pontibacter</taxon>
    </lineage>
</organism>
<dbReference type="RefSeq" id="WP_377479603.1">
    <property type="nucleotide sequence ID" value="NZ_JBHUOX010000001.1"/>
</dbReference>
<feature type="active site" description="Charge relay system" evidence="5">
    <location>
        <position position="233"/>
    </location>
</feature>
<accession>A0ABW6BM77</accession>
<dbReference type="InterPro" id="IPR000209">
    <property type="entry name" value="Peptidase_S8/S53_dom"/>
</dbReference>
<dbReference type="Proteomes" id="UP001597641">
    <property type="component" value="Unassembled WGS sequence"/>
</dbReference>
<keyword evidence="6" id="KW-0732">Signal</keyword>
<dbReference type="PROSITE" id="PS51892">
    <property type="entry name" value="SUBTILASE"/>
    <property type="match status" value="1"/>
</dbReference>
<dbReference type="InterPro" id="IPR015500">
    <property type="entry name" value="Peptidase_S8_subtilisin-rel"/>
</dbReference>
<comment type="caution">
    <text evidence="9">The sequence shown here is derived from an EMBL/GenBank/DDBJ whole genome shotgun (WGS) entry which is preliminary data.</text>
</comment>
<feature type="signal peptide" evidence="6">
    <location>
        <begin position="1"/>
        <end position="20"/>
    </location>
</feature>
<dbReference type="EMBL" id="JBHUOX010000001">
    <property type="protein sequence ID" value="MFD2998950.1"/>
    <property type="molecule type" value="Genomic_DNA"/>
</dbReference>
<name>A0ABW6BM77_9BACT</name>
<protein>
    <submittedName>
        <fullName evidence="9">S8 family serine peptidase</fullName>
    </submittedName>
</protein>
<gene>
    <name evidence="9" type="ORF">ACFS7Z_01145</name>
</gene>
<dbReference type="PROSITE" id="PS00138">
    <property type="entry name" value="SUBTILASE_SER"/>
    <property type="match status" value="1"/>
</dbReference>
<evidence type="ECO:0000259" key="8">
    <source>
        <dbReference type="Pfam" id="PF18962"/>
    </source>
</evidence>
<evidence type="ECO:0000259" key="7">
    <source>
        <dbReference type="Pfam" id="PF00082"/>
    </source>
</evidence>
<dbReference type="InterPro" id="IPR036852">
    <property type="entry name" value="Peptidase_S8/S53_dom_sf"/>
</dbReference>
<feature type="active site" description="Charge relay system" evidence="5">
    <location>
        <position position="411"/>
    </location>
</feature>
<dbReference type="Pfam" id="PF18962">
    <property type="entry name" value="Por_Secre_tail"/>
    <property type="match status" value="1"/>
</dbReference>
<dbReference type="Pfam" id="PF00082">
    <property type="entry name" value="Peptidase_S8"/>
    <property type="match status" value="1"/>
</dbReference>
<evidence type="ECO:0000256" key="3">
    <source>
        <dbReference type="ARBA" id="ARBA00022801"/>
    </source>
</evidence>
<comment type="similarity">
    <text evidence="1 5">Belongs to the peptidase S8 family.</text>
</comment>
<evidence type="ECO:0000256" key="1">
    <source>
        <dbReference type="ARBA" id="ARBA00011073"/>
    </source>
</evidence>
<dbReference type="SUPFAM" id="SSF52743">
    <property type="entry name" value="Subtilisin-like"/>
    <property type="match status" value="1"/>
</dbReference>
<dbReference type="PIRSF" id="PIRSF037903">
    <property type="entry name" value="Subtilisin_rel_GFO_2223"/>
    <property type="match status" value="1"/>
</dbReference>
<sequence length="557" mass="60209">MRQLLLFLSLYLLLVPAVSAQDTGGGTGAEEHKRLVYFTDKKNSPYSLLNPLQYLSPKAIERRQRQNIALKSRDLPVNPAYVAGLKALNVPVWYTSRWFNAAVVQCSDDKLQEIAALSYVSNTRTLNRIAASPGELRQHVKQGMEGLHFSSPSKVSLDSSDYGLGYHQANMLGADELHAAGFAGEDMTIAVFDAGFPAVNTMDAFSHLFQKDRLKGTFDFVQKQQNVFGADAHGTAVLSTMAAYAPGKLIGTAYAANYLLLRTEDAASEHNIEEINWLLAAEYADSAGADVINSSLGYTTFDSPSTSYTYKDMDGNTTLVSRAADFAAATGILVVVSAGNDGSRTWRYISAPADADSVLAVGAVDSLGVKAPFSSFGPTADNQVKPDVAALGSKAYVLTRGGALVQANGTSFAGPIIAGFVASLWQANYSKTNMQMIQLLRQIGSNAASPDNSIGYGIPDFAKVQTVLPQLPLQGTAYISNPVRDEAIILALNQEWWTQNVEVQVLDATGKQVYRQYISSAREEQALQLQPQQLKAGLYLCRLRSGSRVVTLRFVKL</sequence>
<dbReference type="CDD" id="cd07493">
    <property type="entry name" value="Peptidases_S8_9"/>
    <property type="match status" value="1"/>
</dbReference>
<dbReference type="Gene3D" id="3.40.50.200">
    <property type="entry name" value="Peptidase S8/S53 domain"/>
    <property type="match status" value="1"/>
</dbReference>
<reference evidence="10" key="1">
    <citation type="journal article" date="2019" name="Int. J. Syst. Evol. Microbiol.">
        <title>The Global Catalogue of Microorganisms (GCM) 10K type strain sequencing project: providing services to taxonomists for standard genome sequencing and annotation.</title>
        <authorList>
            <consortium name="The Broad Institute Genomics Platform"/>
            <consortium name="The Broad Institute Genome Sequencing Center for Infectious Disease"/>
            <person name="Wu L."/>
            <person name="Ma J."/>
        </authorList>
    </citation>
    <scope>NUCLEOTIDE SEQUENCE [LARGE SCALE GENOMIC DNA]</scope>
    <source>
        <strain evidence="10">KCTC 23984</strain>
    </source>
</reference>
<feature type="domain" description="Peptidase S8/S53" evidence="7">
    <location>
        <begin position="184"/>
        <end position="457"/>
    </location>
</feature>
<evidence type="ECO:0000313" key="10">
    <source>
        <dbReference type="Proteomes" id="UP001597641"/>
    </source>
</evidence>
<feature type="domain" description="Secretion system C-terminal sorting" evidence="8">
    <location>
        <begin position="481"/>
        <end position="551"/>
    </location>
</feature>
<keyword evidence="3 5" id="KW-0378">Hydrolase</keyword>
<feature type="active site" description="Charge relay system" evidence="5">
    <location>
        <position position="193"/>
    </location>
</feature>
<evidence type="ECO:0000313" key="9">
    <source>
        <dbReference type="EMBL" id="MFD2998950.1"/>
    </source>
</evidence>
<evidence type="ECO:0000256" key="2">
    <source>
        <dbReference type="ARBA" id="ARBA00022670"/>
    </source>
</evidence>
<keyword evidence="10" id="KW-1185">Reference proteome</keyword>
<dbReference type="PANTHER" id="PTHR43806">
    <property type="entry name" value="PEPTIDASE S8"/>
    <property type="match status" value="1"/>
</dbReference>
<dbReference type="InterPro" id="IPR050131">
    <property type="entry name" value="Peptidase_S8_subtilisin-like"/>
</dbReference>
<evidence type="ECO:0000256" key="4">
    <source>
        <dbReference type="ARBA" id="ARBA00022825"/>
    </source>
</evidence>
<dbReference type="InterPro" id="IPR017317">
    <property type="entry name" value="Pept_S8_subtilisin_bacteroid-2"/>
</dbReference>
<proteinExistence type="inferred from homology"/>